<gene>
    <name evidence="6" type="ORF">Arub01_39320</name>
</gene>
<dbReference type="GO" id="GO:0003677">
    <property type="term" value="F:DNA binding"/>
    <property type="evidence" value="ECO:0007669"/>
    <property type="project" value="UniProtKB-KW"/>
</dbReference>
<dbReference type="CDD" id="cd08414">
    <property type="entry name" value="PBP2_LTTR_aromatics_like"/>
    <property type="match status" value="1"/>
</dbReference>
<sequence length="306" mass="33896">MEQRDIEIFLTLAEELHFGRAAARLNVSTARVSQTIRRLERRIGTRLFDRTSRRVVLTPVGARLEQDLRPAYEQIRRAVERAIAAGRGMEGVLRVGFVGTAVGGFLHRVAADFRREHPACRVEIHEARYSDFLDLLRSGERDMMLVPVPVREPDMVCGPVLFAEPSVLAVPAGHPFARRASVTLEDFARDKVLRPAGLPGYMDESLVPARTPAGRPIERGPTFATVQEMLALIGAGQGVFPVPAHAGTYDVRPDIAYVPIVDGLPRERRLVWRAAAENNRVRAFDEAARAFVAAHPDPLLGARPPR</sequence>
<evidence type="ECO:0000256" key="2">
    <source>
        <dbReference type="ARBA" id="ARBA00023015"/>
    </source>
</evidence>
<dbReference type="Pfam" id="PF00126">
    <property type="entry name" value="HTH_1"/>
    <property type="match status" value="1"/>
</dbReference>
<keyword evidence="3" id="KW-0238">DNA-binding</keyword>
<dbReference type="InterPro" id="IPR005119">
    <property type="entry name" value="LysR_subst-bd"/>
</dbReference>
<dbReference type="PRINTS" id="PR00039">
    <property type="entry name" value="HTHLYSR"/>
</dbReference>
<dbReference type="GO" id="GO:0032993">
    <property type="term" value="C:protein-DNA complex"/>
    <property type="evidence" value="ECO:0007669"/>
    <property type="project" value="TreeGrafter"/>
</dbReference>
<dbReference type="AlphaFoldDB" id="A0A9W6UX32"/>
<accession>A0A9W6UX32</accession>
<dbReference type="InterPro" id="IPR036390">
    <property type="entry name" value="WH_DNA-bd_sf"/>
</dbReference>
<proteinExistence type="inferred from homology"/>
<organism evidence="6 7">
    <name type="scientific">Actinomadura rubrobrunea</name>
    <dbReference type="NCBI Taxonomy" id="115335"/>
    <lineage>
        <taxon>Bacteria</taxon>
        <taxon>Bacillati</taxon>
        <taxon>Actinomycetota</taxon>
        <taxon>Actinomycetes</taxon>
        <taxon>Streptosporangiales</taxon>
        <taxon>Thermomonosporaceae</taxon>
        <taxon>Actinomadura</taxon>
    </lineage>
</organism>
<dbReference type="InterPro" id="IPR036388">
    <property type="entry name" value="WH-like_DNA-bd_sf"/>
</dbReference>
<keyword evidence="7" id="KW-1185">Reference proteome</keyword>
<dbReference type="InterPro" id="IPR000847">
    <property type="entry name" value="LysR_HTH_N"/>
</dbReference>
<comment type="caution">
    <text evidence="6">The sequence shown here is derived from an EMBL/GenBank/DDBJ whole genome shotgun (WGS) entry which is preliminary data.</text>
</comment>
<evidence type="ECO:0000256" key="4">
    <source>
        <dbReference type="ARBA" id="ARBA00023163"/>
    </source>
</evidence>
<evidence type="ECO:0000313" key="7">
    <source>
        <dbReference type="Proteomes" id="UP001165124"/>
    </source>
</evidence>
<dbReference type="PROSITE" id="PS50931">
    <property type="entry name" value="HTH_LYSR"/>
    <property type="match status" value="1"/>
</dbReference>
<dbReference type="Gene3D" id="3.40.190.10">
    <property type="entry name" value="Periplasmic binding protein-like II"/>
    <property type="match status" value="2"/>
</dbReference>
<evidence type="ECO:0000256" key="1">
    <source>
        <dbReference type="ARBA" id="ARBA00009437"/>
    </source>
</evidence>
<evidence type="ECO:0000256" key="3">
    <source>
        <dbReference type="ARBA" id="ARBA00023125"/>
    </source>
</evidence>
<dbReference type="PANTHER" id="PTHR30346">
    <property type="entry name" value="TRANSCRIPTIONAL DUAL REGULATOR HCAR-RELATED"/>
    <property type="match status" value="1"/>
</dbReference>
<feature type="domain" description="HTH lysR-type" evidence="5">
    <location>
        <begin position="1"/>
        <end position="58"/>
    </location>
</feature>
<reference evidence="6" key="1">
    <citation type="submission" date="2023-02" db="EMBL/GenBank/DDBJ databases">
        <title>Actinomadura rubrobrunea NBRC 14622.</title>
        <authorList>
            <person name="Ichikawa N."/>
            <person name="Sato H."/>
            <person name="Tonouchi N."/>
        </authorList>
    </citation>
    <scope>NUCLEOTIDE SEQUENCE</scope>
    <source>
        <strain evidence="6">NBRC 14622</strain>
    </source>
</reference>
<dbReference type="SUPFAM" id="SSF46785">
    <property type="entry name" value="Winged helix' DNA-binding domain"/>
    <property type="match status" value="1"/>
</dbReference>
<dbReference type="EMBL" id="BSRZ01000010">
    <property type="protein sequence ID" value="GLW65688.1"/>
    <property type="molecule type" value="Genomic_DNA"/>
</dbReference>
<evidence type="ECO:0000313" key="6">
    <source>
        <dbReference type="EMBL" id="GLW65688.1"/>
    </source>
</evidence>
<keyword evidence="2" id="KW-0805">Transcription regulation</keyword>
<dbReference type="PANTHER" id="PTHR30346:SF0">
    <property type="entry name" value="HCA OPERON TRANSCRIPTIONAL ACTIVATOR HCAR"/>
    <property type="match status" value="1"/>
</dbReference>
<keyword evidence="4" id="KW-0804">Transcription</keyword>
<dbReference type="RefSeq" id="WP_083950857.1">
    <property type="nucleotide sequence ID" value="NZ_BSRZ01000010.1"/>
</dbReference>
<dbReference type="Proteomes" id="UP001165124">
    <property type="component" value="Unassembled WGS sequence"/>
</dbReference>
<dbReference type="SUPFAM" id="SSF53850">
    <property type="entry name" value="Periplasmic binding protein-like II"/>
    <property type="match status" value="1"/>
</dbReference>
<protein>
    <submittedName>
        <fullName evidence="6">LysR family transcriptional regulator</fullName>
    </submittedName>
</protein>
<dbReference type="Gene3D" id="1.10.10.10">
    <property type="entry name" value="Winged helix-like DNA-binding domain superfamily/Winged helix DNA-binding domain"/>
    <property type="match status" value="1"/>
</dbReference>
<comment type="similarity">
    <text evidence="1">Belongs to the LysR transcriptional regulatory family.</text>
</comment>
<name>A0A9W6UX32_9ACTN</name>
<dbReference type="GO" id="GO:0003700">
    <property type="term" value="F:DNA-binding transcription factor activity"/>
    <property type="evidence" value="ECO:0007669"/>
    <property type="project" value="InterPro"/>
</dbReference>
<dbReference type="Pfam" id="PF03466">
    <property type="entry name" value="LysR_substrate"/>
    <property type="match status" value="1"/>
</dbReference>
<evidence type="ECO:0000259" key="5">
    <source>
        <dbReference type="PROSITE" id="PS50931"/>
    </source>
</evidence>
<dbReference type="FunFam" id="1.10.10.10:FF:000001">
    <property type="entry name" value="LysR family transcriptional regulator"/>
    <property type="match status" value="1"/>
</dbReference>